<keyword evidence="1" id="KW-1133">Transmembrane helix</keyword>
<evidence type="ECO:0000256" key="1">
    <source>
        <dbReference type="SAM" id="Phobius"/>
    </source>
</evidence>
<evidence type="ECO:0000313" key="2">
    <source>
        <dbReference type="EMBL" id="KAG6780491.1"/>
    </source>
</evidence>
<keyword evidence="1" id="KW-0812">Transmembrane</keyword>
<comment type="caution">
    <text evidence="2">The sequence shown here is derived from an EMBL/GenBank/DDBJ whole genome shotgun (WGS) entry which is preliminary data.</text>
</comment>
<dbReference type="EMBL" id="JAAWWB010000006">
    <property type="protein sequence ID" value="KAG6780491.1"/>
    <property type="molecule type" value="Genomic_DNA"/>
</dbReference>
<gene>
    <name evidence="2" type="ORF">POTOM_013351</name>
</gene>
<keyword evidence="1" id="KW-0472">Membrane</keyword>
<organism evidence="2 3">
    <name type="scientific">Populus tomentosa</name>
    <name type="common">Chinese white poplar</name>
    <dbReference type="NCBI Taxonomy" id="118781"/>
    <lineage>
        <taxon>Eukaryota</taxon>
        <taxon>Viridiplantae</taxon>
        <taxon>Streptophyta</taxon>
        <taxon>Embryophyta</taxon>
        <taxon>Tracheophyta</taxon>
        <taxon>Spermatophyta</taxon>
        <taxon>Magnoliopsida</taxon>
        <taxon>eudicotyledons</taxon>
        <taxon>Gunneridae</taxon>
        <taxon>Pentapetalae</taxon>
        <taxon>rosids</taxon>
        <taxon>fabids</taxon>
        <taxon>Malpighiales</taxon>
        <taxon>Salicaceae</taxon>
        <taxon>Saliceae</taxon>
        <taxon>Populus</taxon>
    </lineage>
</organism>
<proteinExistence type="predicted"/>
<reference evidence="2" key="1">
    <citation type="journal article" date="2020" name="bioRxiv">
        <title>Hybrid origin of Populus tomentosa Carr. identified through genome sequencing and phylogenomic analysis.</title>
        <authorList>
            <person name="An X."/>
            <person name="Gao K."/>
            <person name="Chen Z."/>
            <person name="Li J."/>
            <person name="Yang X."/>
            <person name="Yang X."/>
            <person name="Zhou J."/>
            <person name="Guo T."/>
            <person name="Zhao T."/>
            <person name="Huang S."/>
            <person name="Miao D."/>
            <person name="Khan W.U."/>
            <person name="Rao P."/>
            <person name="Ye M."/>
            <person name="Lei B."/>
            <person name="Liao W."/>
            <person name="Wang J."/>
            <person name="Ji L."/>
            <person name="Li Y."/>
            <person name="Guo B."/>
            <person name="Mustafa N.S."/>
            <person name="Li S."/>
            <person name="Yun Q."/>
            <person name="Keller S.R."/>
            <person name="Mao J."/>
            <person name="Zhang R."/>
            <person name="Strauss S.H."/>
        </authorList>
    </citation>
    <scope>NUCLEOTIDE SEQUENCE</scope>
    <source>
        <strain evidence="2">GM15</strain>
        <tissue evidence="2">Leaf</tissue>
    </source>
</reference>
<accession>A0A8X8A4N5</accession>
<keyword evidence="3" id="KW-1185">Reference proteome</keyword>
<name>A0A8X8A4N5_POPTO</name>
<evidence type="ECO:0000313" key="3">
    <source>
        <dbReference type="Proteomes" id="UP000886885"/>
    </source>
</evidence>
<protein>
    <submittedName>
        <fullName evidence="2">Uncharacterized protein</fullName>
    </submittedName>
</protein>
<dbReference type="Proteomes" id="UP000886885">
    <property type="component" value="Chromosome 3D"/>
</dbReference>
<feature type="transmembrane region" description="Helical" evidence="1">
    <location>
        <begin position="26"/>
        <end position="46"/>
    </location>
</feature>
<sequence length="71" mass="7900">MNGRIQRDLNLQVMNLDSDKNLAGKLNLLSSFAFCCPLASLLGSLIRSLMISFCVADTQRWILSSQVQALR</sequence>
<dbReference type="AlphaFoldDB" id="A0A8X8A4N5"/>